<evidence type="ECO:0000313" key="1">
    <source>
        <dbReference type="EMBL" id="JAH11628.1"/>
    </source>
</evidence>
<reference evidence="1" key="1">
    <citation type="submission" date="2014-11" db="EMBL/GenBank/DDBJ databases">
        <authorList>
            <person name="Amaro Gonzalez C."/>
        </authorList>
    </citation>
    <scope>NUCLEOTIDE SEQUENCE</scope>
</reference>
<sequence length="41" mass="4706">MNMNIMFNNLISIISTQRLNEHADDFQSVLDIPDTVTVELL</sequence>
<dbReference type="EMBL" id="GBXM01096949">
    <property type="protein sequence ID" value="JAH11628.1"/>
    <property type="molecule type" value="Transcribed_RNA"/>
</dbReference>
<organism evidence="1">
    <name type="scientific">Anguilla anguilla</name>
    <name type="common">European freshwater eel</name>
    <name type="synonym">Muraena anguilla</name>
    <dbReference type="NCBI Taxonomy" id="7936"/>
    <lineage>
        <taxon>Eukaryota</taxon>
        <taxon>Metazoa</taxon>
        <taxon>Chordata</taxon>
        <taxon>Craniata</taxon>
        <taxon>Vertebrata</taxon>
        <taxon>Euteleostomi</taxon>
        <taxon>Actinopterygii</taxon>
        <taxon>Neopterygii</taxon>
        <taxon>Teleostei</taxon>
        <taxon>Anguilliformes</taxon>
        <taxon>Anguillidae</taxon>
        <taxon>Anguilla</taxon>
    </lineage>
</organism>
<proteinExistence type="predicted"/>
<reference evidence="1" key="2">
    <citation type="journal article" date="2015" name="Fish Shellfish Immunol.">
        <title>Early steps in the European eel (Anguilla anguilla)-Vibrio vulnificus interaction in the gills: Role of the RtxA13 toxin.</title>
        <authorList>
            <person name="Callol A."/>
            <person name="Pajuelo D."/>
            <person name="Ebbesson L."/>
            <person name="Teles M."/>
            <person name="MacKenzie S."/>
            <person name="Amaro C."/>
        </authorList>
    </citation>
    <scope>NUCLEOTIDE SEQUENCE</scope>
</reference>
<accession>A0A0E9Q673</accession>
<name>A0A0E9Q673_ANGAN</name>
<dbReference type="AlphaFoldDB" id="A0A0E9Q673"/>
<protein>
    <submittedName>
        <fullName evidence="1">Uncharacterized protein</fullName>
    </submittedName>
</protein>